<feature type="transmembrane region" description="Helical" evidence="1">
    <location>
        <begin position="146"/>
        <end position="165"/>
    </location>
</feature>
<dbReference type="EMBL" id="JBHUHT010000003">
    <property type="protein sequence ID" value="MFD2094417.1"/>
    <property type="molecule type" value="Genomic_DNA"/>
</dbReference>
<evidence type="ECO:0000313" key="4">
    <source>
        <dbReference type="Proteomes" id="UP001597380"/>
    </source>
</evidence>
<accession>A0ABW4XG03</accession>
<keyword evidence="1" id="KW-1133">Transmembrane helix</keyword>
<keyword evidence="1" id="KW-0472">Membrane</keyword>
<name>A0ABW4XG03_9GAMM</name>
<protein>
    <submittedName>
        <fullName evidence="3">Phosphatase PAP2 family protein</fullName>
    </submittedName>
</protein>
<feature type="transmembrane region" description="Helical" evidence="1">
    <location>
        <begin position="65"/>
        <end position="84"/>
    </location>
</feature>
<proteinExistence type="predicted"/>
<dbReference type="Gene3D" id="1.20.144.10">
    <property type="entry name" value="Phosphatidic acid phosphatase type 2/haloperoxidase"/>
    <property type="match status" value="1"/>
</dbReference>
<comment type="caution">
    <text evidence="3">The sequence shown here is derived from an EMBL/GenBank/DDBJ whole genome shotgun (WGS) entry which is preliminary data.</text>
</comment>
<evidence type="ECO:0000313" key="3">
    <source>
        <dbReference type="EMBL" id="MFD2094417.1"/>
    </source>
</evidence>
<feature type="transmembrane region" description="Helical" evidence="1">
    <location>
        <begin position="262"/>
        <end position="280"/>
    </location>
</feature>
<sequence length="292" mass="33527">MNDAASAPQSPLPTNTVETNDAPPIWLRFLTAILMFIYFEMGYFWAKKHAAGTVIYDFATPLDQWLPQIPLFIIFYMLGYLFVFSPCFTLKKKAEFYWGTACFFLILTISFAIFKLFPVAMDKTIAMGTDGLSTLTRFQQENDTKYNNFPSLHVSLNLFAFLVFARHHRTFFWQMLPIPCLIIASTVLVKQHLVLDLVGGVMMALSAYALFLTLLKRQLFNSLYAYLGCIAIVLTIIVINHDRLEKIWRIVKKFSAKTLESVPAWAFGLTLFVLLAWWLAMRFLFAKKNTAS</sequence>
<feature type="transmembrane region" description="Helical" evidence="1">
    <location>
        <begin position="96"/>
        <end position="117"/>
    </location>
</feature>
<feature type="transmembrane region" description="Helical" evidence="1">
    <location>
        <begin position="25"/>
        <end position="45"/>
    </location>
</feature>
<keyword evidence="1" id="KW-0812">Transmembrane</keyword>
<keyword evidence="4" id="KW-1185">Reference proteome</keyword>
<evidence type="ECO:0000259" key="2">
    <source>
        <dbReference type="Pfam" id="PF14378"/>
    </source>
</evidence>
<organism evidence="3 4">
    <name type="scientific">Corallincola platygyrae</name>
    <dbReference type="NCBI Taxonomy" id="1193278"/>
    <lineage>
        <taxon>Bacteria</taxon>
        <taxon>Pseudomonadati</taxon>
        <taxon>Pseudomonadota</taxon>
        <taxon>Gammaproteobacteria</taxon>
        <taxon>Alteromonadales</taxon>
        <taxon>Psychromonadaceae</taxon>
        <taxon>Corallincola</taxon>
    </lineage>
</organism>
<dbReference type="InterPro" id="IPR026841">
    <property type="entry name" value="Aur1/Ipt1"/>
</dbReference>
<evidence type="ECO:0000256" key="1">
    <source>
        <dbReference type="SAM" id="Phobius"/>
    </source>
</evidence>
<dbReference type="Proteomes" id="UP001597380">
    <property type="component" value="Unassembled WGS sequence"/>
</dbReference>
<feature type="domain" description="Inositolphosphotransferase Aur1/Ipt1" evidence="2">
    <location>
        <begin position="76"/>
        <end position="210"/>
    </location>
</feature>
<dbReference type="Pfam" id="PF14378">
    <property type="entry name" value="PAP2_3"/>
    <property type="match status" value="1"/>
</dbReference>
<dbReference type="RefSeq" id="WP_345337751.1">
    <property type="nucleotide sequence ID" value="NZ_BAABLI010000003.1"/>
</dbReference>
<reference evidence="4" key="1">
    <citation type="journal article" date="2019" name="Int. J. Syst. Evol. Microbiol.">
        <title>The Global Catalogue of Microorganisms (GCM) 10K type strain sequencing project: providing services to taxonomists for standard genome sequencing and annotation.</title>
        <authorList>
            <consortium name="The Broad Institute Genomics Platform"/>
            <consortium name="The Broad Institute Genome Sequencing Center for Infectious Disease"/>
            <person name="Wu L."/>
            <person name="Ma J."/>
        </authorList>
    </citation>
    <scope>NUCLEOTIDE SEQUENCE [LARGE SCALE GENOMIC DNA]</scope>
    <source>
        <strain evidence="4">CGMCC 1.10992</strain>
    </source>
</reference>
<feature type="transmembrane region" description="Helical" evidence="1">
    <location>
        <begin position="171"/>
        <end position="189"/>
    </location>
</feature>
<gene>
    <name evidence="3" type="ORF">ACFSJ3_00330</name>
</gene>
<feature type="transmembrane region" description="Helical" evidence="1">
    <location>
        <begin position="223"/>
        <end position="241"/>
    </location>
</feature>
<feature type="transmembrane region" description="Helical" evidence="1">
    <location>
        <begin position="194"/>
        <end position="211"/>
    </location>
</feature>